<accession>A0A0K1JRJ7</accession>
<dbReference type="PATRIC" id="fig|571913.6.peg.4440"/>
<dbReference type="GO" id="GO:0016740">
    <property type="term" value="F:transferase activity"/>
    <property type="evidence" value="ECO:0007669"/>
    <property type="project" value="UniProtKB-KW"/>
</dbReference>
<dbReference type="Gene3D" id="3.90.550.10">
    <property type="entry name" value="Spore Coat Polysaccharide Biosynthesis Protein SpsA, Chain A"/>
    <property type="match status" value="1"/>
</dbReference>
<sequence>MTTMVVIAKEPVPGRVKTRLTSRVSPDAAARVAMASLLDTLDEAARVPAERHVLLLAGRPGLWLPSGWDVVPQTDGGLDHRIATGLAKLPTGSALLVGMDTPQLTAGLLANGMPSYDACLGRATDGGFWALGLSDSSLAPELVEGVPMSTDRTGAAQLERLNDAGLRVQHLSEIRDVDTPADADAVAALAPTTRFARAWREATA</sequence>
<evidence type="ECO:0000313" key="2">
    <source>
        <dbReference type="Proteomes" id="UP000066480"/>
    </source>
</evidence>
<dbReference type="KEGG" id="lmoi:VV02_21925"/>
<proteinExistence type="predicted"/>
<reference evidence="1 2" key="1">
    <citation type="submission" date="2015-03" db="EMBL/GenBank/DDBJ databases">
        <title>Luteipulveratus halotolerans sp. nov., a novel actinobacterium (Dermacoccaceae) from Sarawak, Malaysia.</title>
        <authorList>
            <person name="Juboi H."/>
            <person name="Basik A."/>
            <person name="Shamsul S.S."/>
            <person name="Arnold P."/>
            <person name="Schmitt E.K."/>
            <person name="Sanglier J.-J."/>
            <person name="Yeo T."/>
        </authorList>
    </citation>
    <scope>NUCLEOTIDE SEQUENCE [LARGE SCALE GENOMIC DNA]</scope>
    <source>
        <strain evidence="1 2">MN07-A0370</strain>
    </source>
</reference>
<dbReference type="Pfam" id="PF09837">
    <property type="entry name" value="DUF2064"/>
    <property type="match status" value="1"/>
</dbReference>
<dbReference type="OrthoDB" id="9798250at2"/>
<dbReference type="Proteomes" id="UP000066480">
    <property type="component" value="Chromosome"/>
</dbReference>
<dbReference type="AlphaFoldDB" id="A0A0K1JRJ7"/>
<gene>
    <name evidence="1" type="ORF">VV02_21925</name>
</gene>
<evidence type="ECO:0000313" key="1">
    <source>
        <dbReference type="EMBL" id="AKU19190.1"/>
    </source>
</evidence>
<dbReference type="InterPro" id="IPR029044">
    <property type="entry name" value="Nucleotide-diphossugar_trans"/>
</dbReference>
<protein>
    <submittedName>
        <fullName evidence="1">Glycosyltransferase</fullName>
    </submittedName>
</protein>
<dbReference type="PANTHER" id="PTHR36529:SF1">
    <property type="entry name" value="GLYCOSYLTRANSFERASE"/>
    <property type="match status" value="1"/>
</dbReference>
<dbReference type="EMBL" id="CP011112">
    <property type="protein sequence ID" value="AKU19190.1"/>
    <property type="molecule type" value="Genomic_DNA"/>
</dbReference>
<keyword evidence="2" id="KW-1185">Reference proteome</keyword>
<dbReference type="PANTHER" id="PTHR36529">
    <property type="entry name" value="SLL1095 PROTEIN"/>
    <property type="match status" value="1"/>
</dbReference>
<dbReference type="STRING" id="571913.VV02_21925"/>
<dbReference type="SUPFAM" id="SSF53448">
    <property type="entry name" value="Nucleotide-diphospho-sugar transferases"/>
    <property type="match status" value="1"/>
</dbReference>
<dbReference type="InterPro" id="IPR018641">
    <property type="entry name" value="Trfase_1_rSAM/seldom-assoc"/>
</dbReference>
<keyword evidence="1" id="KW-0808">Transferase</keyword>
<name>A0A0K1JRJ7_9MICO</name>
<organism evidence="1 2">
    <name type="scientific">Luteipulveratus mongoliensis</name>
    <dbReference type="NCBI Taxonomy" id="571913"/>
    <lineage>
        <taxon>Bacteria</taxon>
        <taxon>Bacillati</taxon>
        <taxon>Actinomycetota</taxon>
        <taxon>Actinomycetes</taxon>
        <taxon>Micrococcales</taxon>
        <taxon>Dermacoccaceae</taxon>
        <taxon>Luteipulveratus</taxon>
    </lineage>
</organism>